<accession>A0A3Q3MPW1</accession>
<dbReference type="InterPro" id="IPR041267">
    <property type="entry name" value="NLRP_HD2"/>
</dbReference>
<feature type="domain" description="NACHT LRR and PYD" evidence="3">
    <location>
        <begin position="71"/>
        <end position="123"/>
    </location>
</feature>
<dbReference type="PROSITE" id="PS51450">
    <property type="entry name" value="LRR"/>
    <property type="match status" value="2"/>
</dbReference>
<proteinExistence type="predicted"/>
<evidence type="ECO:0000259" key="3">
    <source>
        <dbReference type="Pfam" id="PF17776"/>
    </source>
</evidence>
<sequence length="418" mass="47085">DIRLIHTEDLHGKGTLVSNVTFASLFRLENCSLSETSCGYLVSALKSNPFHLRELDLRGNNLQDPDVQQLVLGDLLGQTETSPETIQRAINNLKKMNRDDISPDRSINIFHCLMELNDHSVHQEIQKFLKSGTRSEKRLSEIQLSRCELSETHCEVVASALKSNPSHLTELDLSHNDLQDRGVQQLCGGLQSPHCRLETLRLENCRLSETSCGYLVSALKSNPSHLRHLYVGYNRDLQDRGVQQLCGGLQSPDCRLETLRSDPMFRLCAEMNVMLKDCSLSETSCGYLVSALKSNPSHLRELDLSRNNLQDPGVQQLCRVLQSPDCRLETLRLSRCELSETHCEVVASALKSNPSHLTELDLSHNDLQDRGVQQLCGGLQSPHCRLETLRSDMIWSVHWDWAIRKQLSACCHCQGLKS</sequence>
<dbReference type="Gene3D" id="3.80.10.10">
    <property type="entry name" value="Ribonuclease Inhibitor"/>
    <property type="match status" value="3"/>
</dbReference>
<dbReference type="Proteomes" id="UP000261640">
    <property type="component" value="Unplaced"/>
</dbReference>
<evidence type="ECO:0000256" key="2">
    <source>
        <dbReference type="ARBA" id="ARBA00022737"/>
    </source>
</evidence>
<reference evidence="4" key="1">
    <citation type="submission" date="2025-08" db="UniProtKB">
        <authorList>
            <consortium name="Ensembl"/>
        </authorList>
    </citation>
    <scope>IDENTIFICATION</scope>
</reference>
<dbReference type="SMART" id="SM00368">
    <property type="entry name" value="LRR_RI"/>
    <property type="match status" value="8"/>
</dbReference>
<keyword evidence="2" id="KW-0677">Repeat</keyword>
<keyword evidence="5" id="KW-1185">Reference proteome</keyword>
<dbReference type="Ensembl" id="ENSMAMT00000027722.2">
    <property type="protein sequence ID" value="ENSMAMP00000027022.2"/>
    <property type="gene ID" value="ENSMAMG00000017588.2"/>
</dbReference>
<reference evidence="4" key="2">
    <citation type="submission" date="2025-09" db="UniProtKB">
        <authorList>
            <consortium name="Ensembl"/>
        </authorList>
    </citation>
    <scope>IDENTIFICATION</scope>
</reference>
<dbReference type="STRING" id="205130.ENSMAMP00000027022"/>
<dbReference type="PANTHER" id="PTHR24106">
    <property type="entry name" value="NACHT, LRR AND CARD DOMAINS-CONTAINING"/>
    <property type="match status" value="1"/>
</dbReference>
<dbReference type="Pfam" id="PF17776">
    <property type="entry name" value="NLRC4_HD2"/>
    <property type="match status" value="1"/>
</dbReference>
<evidence type="ECO:0000256" key="1">
    <source>
        <dbReference type="ARBA" id="ARBA00022614"/>
    </source>
</evidence>
<dbReference type="Pfam" id="PF13516">
    <property type="entry name" value="LRR_6"/>
    <property type="match status" value="5"/>
</dbReference>
<protein>
    <recommendedName>
        <fullName evidence="3">NACHT LRR and PYD domain-containing protein</fullName>
    </recommendedName>
</protein>
<dbReference type="InterPro" id="IPR006553">
    <property type="entry name" value="Leu-rich_rpt_Cys-con_subtyp"/>
</dbReference>
<dbReference type="AlphaFoldDB" id="A0A3Q3MPW1"/>
<dbReference type="InterPro" id="IPR001611">
    <property type="entry name" value="Leu-rich_rpt"/>
</dbReference>
<dbReference type="InterPro" id="IPR032675">
    <property type="entry name" value="LRR_dom_sf"/>
</dbReference>
<keyword evidence="1" id="KW-0433">Leucine-rich repeat</keyword>
<dbReference type="InterPro" id="IPR051261">
    <property type="entry name" value="NLR"/>
</dbReference>
<dbReference type="GeneTree" id="ENSGT01070000253760"/>
<evidence type="ECO:0000313" key="4">
    <source>
        <dbReference type="Ensembl" id="ENSMAMP00000027022.2"/>
    </source>
</evidence>
<organism evidence="4 5">
    <name type="scientific">Mastacembelus armatus</name>
    <name type="common">zig-zag eel</name>
    <dbReference type="NCBI Taxonomy" id="205130"/>
    <lineage>
        <taxon>Eukaryota</taxon>
        <taxon>Metazoa</taxon>
        <taxon>Chordata</taxon>
        <taxon>Craniata</taxon>
        <taxon>Vertebrata</taxon>
        <taxon>Euteleostomi</taxon>
        <taxon>Actinopterygii</taxon>
        <taxon>Neopterygii</taxon>
        <taxon>Teleostei</taxon>
        <taxon>Neoteleostei</taxon>
        <taxon>Acanthomorphata</taxon>
        <taxon>Anabantaria</taxon>
        <taxon>Synbranchiformes</taxon>
        <taxon>Mastacembelidae</taxon>
        <taxon>Mastacembelus</taxon>
    </lineage>
</organism>
<name>A0A3Q3MPW1_9TELE</name>
<dbReference type="SUPFAM" id="SSF52047">
    <property type="entry name" value="RNI-like"/>
    <property type="match status" value="2"/>
</dbReference>
<dbReference type="SMART" id="SM00367">
    <property type="entry name" value="LRR_CC"/>
    <property type="match status" value="4"/>
</dbReference>
<evidence type="ECO:0000313" key="5">
    <source>
        <dbReference type="Proteomes" id="UP000261640"/>
    </source>
</evidence>